<dbReference type="Proteomes" id="UP000318538">
    <property type="component" value="Chromosome"/>
</dbReference>
<dbReference type="EMBL" id="CP036525">
    <property type="protein sequence ID" value="QDT05749.1"/>
    <property type="molecule type" value="Genomic_DNA"/>
</dbReference>
<organism evidence="1 2">
    <name type="scientific">Rubripirellula lacrimiformis</name>
    <dbReference type="NCBI Taxonomy" id="1930273"/>
    <lineage>
        <taxon>Bacteria</taxon>
        <taxon>Pseudomonadati</taxon>
        <taxon>Planctomycetota</taxon>
        <taxon>Planctomycetia</taxon>
        <taxon>Pirellulales</taxon>
        <taxon>Pirellulaceae</taxon>
        <taxon>Rubripirellula</taxon>
    </lineage>
</organism>
<name>A0A517NF46_9BACT</name>
<accession>A0A517NF46</accession>
<proteinExistence type="predicted"/>
<dbReference type="RefSeq" id="WP_145172031.1">
    <property type="nucleotide sequence ID" value="NZ_CP036525.1"/>
</dbReference>
<dbReference type="KEGG" id="rlc:K227x_41530"/>
<dbReference type="AlphaFoldDB" id="A0A517NF46"/>
<evidence type="ECO:0000313" key="1">
    <source>
        <dbReference type="EMBL" id="QDT05749.1"/>
    </source>
</evidence>
<sequence>MISTWFLLLLSENYIGTREPRKCGKGSFAGCFKGIDFEGRKFAKHGLFRTFSSVNSAIWDLTLPTAMDPGQIFFLNRPLQLLFPVPLAINPNIAMIPELVAFSITLWFFDAWAELTRYFNSMNTWQWGIVSASSVAFGFLCLRGHKIN</sequence>
<dbReference type="OrthoDB" id="288953at2"/>
<reference evidence="1 2" key="1">
    <citation type="submission" date="2019-02" db="EMBL/GenBank/DDBJ databases">
        <title>Deep-cultivation of Planctomycetes and their phenomic and genomic characterization uncovers novel biology.</title>
        <authorList>
            <person name="Wiegand S."/>
            <person name="Jogler M."/>
            <person name="Boedeker C."/>
            <person name="Pinto D."/>
            <person name="Vollmers J."/>
            <person name="Rivas-Marin E."/>
            <person name="Kohn T."/>
            <person name="Peeters S.H."/>
            <person name="Heuer A."/>
            <person name="Rast P."/>
            <person name="Oberbeckmann S."/>
            <person name="Bunk B."/>
            <person name="Jeske O."/>
            <person name="Meyerdierks A."/>
            <person name="Storesund J.E."/>
            <person name="Kallscheuer N."/>
            <person name="Luecker S."/>
            <person name="Lage O.M."/>
            <person name="Pohl T."/>
            <person name="Merkel B.J."/>
            <person name="Hornburger P."/>
            <person name="Mueller R.-W."/>
            <person name="Bruemmer F."/>
            <person name="Labrenz M."/>
            <person name="Spormann A.M."/>
            <person name="Op den Camp H."/>
            <person name="Overmann J."/>
            <person name="Amann R."/>
            <person name="Jetten M.S.M."/>
            <person name="Mascher T."/>
            <person name="Medema M.H."/>
            <person name="Devos D.P."/>
            <person name="Kaster A.-K."/>
            <person name="Ovreas L."/>
            <person name="Rohde M."/>
            <person name="Galperin M.Y."/>
            <person name="Jogler C."/>
        </authorList>
    </citation>
    <scope>NUCLEOTIDE SEQUENCE [LARGE SCALE GENOMIC DNA]</scope>
    <source>
        <strain evidence="1 2">K22_7</strain>
    </source>
</reference>
<gene>
    <name evidence="1" type="ORF">K227x_41530</name>
</gene>
<protein>
    <submittedName>
        <fullName evidence="1">Uncharacterized protein</fullName>
    </submittedName>
</protein>
<evidence type="ECO:0000313" key="2">
    <source>
        <dbReference type="Proteomes" id="UP000318538"/>
    </source>
</evidence>
<keyword evidence="2" id="KW-1185">Reference proteome</keyword>